<dbReference type="Gene3D" id="1.10.287.110">
    <property type="entry name" value="DnaJ domain"/>
    <property type="match status" value="1"/>
</dbReference>
<dbReference type="SMART" id="SM00271">
    <property type="entry name" value="DnaJ"/>
    <property type="match status" value="1"/>
</dbReference>
<feature type="domain" description="J" evidence="2">
    <location>
        <begin position="69"/>
        <end position="133"/>
    </location>
</feature>
<dbReference type="InterPro" id="IPR056988">
    <property type="entry name" value="Zn_ribbon_pln"/>
</dbReference>
<dbReference type="SUPFAM" id="SSF46565">
    <property type="entry name" value="Chaperone J-domain"/>
    <property type="match status" value="1"/>
</dbReference>
<dbReference type="PANTHER" id="PTHR44137">
    <property type="entry name" value="BNAC03G44070D PROTEIN"/>
    <property type="match status" value="1"/>
</dbReference>
<feature type="compositionally biased region" description="Low complexity" evidence="1">
    <location>
        <begin position="244"/>
        <end position="260"/>
    </location>
</feature>
<feature type="compositionally biased region" description="Basic and acidic residues" evidence="1">
    <location>
        <begin position="267"/>
        <end position="284"/>
    </location>
</feature>
<dbReference type="PROSITE" id="PS50076">
    <property type="entry name" value="DNAJ_2"/>
    <property type="match status" value="1"/>
</dbReference>
<evidence type="ECO:0000256" key="1">
    <source>
        <dbReference type="SAM" id="MobiDB-lite"/>
    </source>
</evidence>
<dbReference type="InterPro" id="IPR001623">
    <property type="entry name" value="DnaJ_domain"/>
</dbReference>
<dbReference type="AlphaFoldDB" id="A0AAU9T6K8"/>
<dbReference type="Pfam" id="PF23551">
    <property type="entry name" value="Zn_ribbon_20"/>
    <property type="match status" value="1"/>
</dbReference>
<accession>A0AAU9T6K8</accession>
<evidence type="ECO:0000313" key="4">
    <source>
        <dbReference type="Proteomes" id="UP000836841"/>
    </source>
</evidence>
<sequence>MSNLTKVEAKRAIDSAERKISENDYVGAKIFVNKAHNLYLELEGLKQVSVMIDVYISASDKINGRGEADWYGVLGVDPLADDKAMKKQYKKLAVLIHPDKNKFTGATEAFKLVLEAWTLLSDEAKRILYDQKRKSGQVKQKKSGMRQKPPKRKHEPDFSWKKPKHEPESEPDPETDSSSSKYERESTFWTKCNRCNTYCEFGRNSYLNKTIPCPNCRHDFVATEIVLEEINGRRVIRFCKSAYDTSSSSPSASASDSAKAAHARMKGWFEPDPEPKHDHGSSSE</sequence>
<keyword evidence="4" id="KW-1185">Reference proteome</keyword>
<organism evidence="3 4">
    <name type="scientific">Thlaspi arvense</name>
    <name type="common">Field penny-cress</name>
    <dbReference type="NCBI Taxonomy" id="13288"/>
    <lineage>
        <taxon>Eukaryota</taxon>
        <taxon>Viridiplantae</taxon>
        <taxon>Streptophyta</taxon>
        <taxon>Embryophyta</taxon>
        <taxon>Tracheophyta</taxon>
        <taxon>Spermatophyta</taxon>
        <taxon>Magnoliopsida</taxon>
        <taxon>eudicotyledons</taxon>
        <taxon>Gunneridae</taxon>
        <taxon>Pentapetalae</taxon>
        <taxon>rosids</taxon>
        <taxon>malvids</taxon>
        <taxon>Brassicales</taxon>
        <taxon>Brassicaceae</taxon>
        <taxon>Thlaspideae</taxon>
        <taxon>Thlaspi</taxon>
    </lineage>
</organism>
<dbReference type="PANTHER" id="PTHR44137:SF10">
    <property type="entry name" value="J DOMAIN-CONTAINING PROTEIN"/>
    <property type="match status" value="1"/>
</dbReference>
<dbReference type="CDD" id="cd06257">
    <property type="entry name" value="DnaJ"/>
    <property type="match status" value="1"/>
</dbReference>
<evidence type="ECO:0000259" key="2">
    <source>
        <dbReference type="PROSITE" id="PS50076"/>
    </source>
</evidence>
<dbReference type="PRINTS" id="PR00625">
    <property type="entry name" value="JDOMAIN"/>
</dbReference>
<reference evidence="3 4" key="1">
    <citation type="submission" date="2022-03" db="EMBL/GenBank/DDBJ databases">
        <authorList>
            <person name="Nunn A."/>
            <person name="Chopra R."/>
            <person name="Nunn A."/>
            <person name="Contreras Garrido A."/>
        </authorList>
    </citation>
    <scope>NUCLEOTIDE SEQUENCE [LARGE SCALE GENOMIC DNA]</scope>
</reference>
<evidence type="ECO:0000313" key="3">
    <source>
        <dbReference type="EMBL" id="CAH2078519.1"/>
    </source>
</evidence>
<feature type="compositionally biased region" description="Basic and acidic residues" evidence="1">
    <location>
        <begin position="154"/>
        <end position="168"/>
    </location>
</feature>
<dbReference type="Pfam" id="PF00226">
    <property type="entry name" value="DnaJ"/>
    <property type="match status" value="1"/>
</dbReference>
<proteinExistence type="predicted"/>
<feature type="region of interest" description="Disordered" evidence="1">
    <location>
        <begin position="244"/>
        <end position="284"/>
    </location>
</feature>
<feature type="compositionally biased region" description="Basic residues" evidence="1">
    <location>
        <begin position="134"/>
        <end position="153"/>
    </location>
</feature>
<name>A0AAU9T6K8_THLAR</name>
<dbReference type="EMBL" id="OU466863">
    <property type="protein sequence ID" value="CAH2078519.1"/>
    <property type="molecule type" value="Genomic_DNA"/>
</dbReference>
<dbReference type="InterPro" id="IPR036869">
    <property type="entry name" value="J_dom_sf"/>
</dbReference>
<protein>
    <recommendedName>
        <fullName evidence="2">J domain-containing protein</fullName>
    </recommendedName>
</protein>
<feature type="region of interest" description="Disordered" evidence="1">
    <location>
        <begin position="131"/>
        <end position="181"/>
    </location>
</feature>
<dbReference type="Proteomes" id="UP000836841">
    <property type="component" value="Chromosome 7"/>
</dbReference>
<gene>
    <name evidence="3" type="ORF">TAV2_LOCUS24997</name>
</gene>